<name>E2ZCV4_9FIRM</name>
<gene>
    <name evidence="1" type="ORF">HMPREF9429_01058</name>
</gene>
<organism evidence="1 2">
    <name type="scientific">Megasphaera micronuciformis F0359</name>
    <dbReference type="NCBI Taxonomy" id="706434"/>
    <lineage>
        <taxon>Bacteria</taxon>
        <taxon>Bacillati</taxon>
        <taxon>Bacillota</taxon>
        <taxon>Negativicutes</taxon>
        <taxon>Veillonellales</taxon>
        <taxon>Veillonellaceae</taxon>
        <taxon>Megasphaera</taxon>
    </lineage>
</organism>
<protein>
    <submittedName>
        <fullName evidence="1">Uncharacterized protein</fullName>
    </submittedName>
</protein>
<sequence>MIKNMEKIGLKNRDRRRKKVDILKYLNIKIKEKTLKISFTSLNIKDKVKS</sequence>
<dbReference type="AlphaFoldDB" id="E2ZCV4"/>
<evidence type="ECO:0000313" key="1">
    <source>
        <dbReference type="EMBL" id="EFQ03875.1"/>
    </source>
</evidence>
<dbReference type="HOGENOM" id="CLU_3119594_0_0_9"/>
<accession>E2ZCV4</accession>
<dbReference type="EMBL" id="AECS01000037">
    <property type="protein sequence ID" value="EFQ03875.1"/>
    <property type="molecule type" value="Genomic_DNA"/>
</dbReference>
<comment type="caution">
    <text evidence="1">The sequence shown here is derived from an EMBL/GenBank/DDBJ whole genome shotgun (WGS) entry which is preliminary data.</text>
</comment>
<reference evidence="1 2" key="1">
    <citation type="submission" date="2010-08" db="EMBL/GenBank/DDBJ databases">
        <authorList>
            <person name="Weinstock G."/>
            <person name="Sodergren E."/>
            <person name="Clifton S."/>
            <person name="Fulton L."/>
            <person name="Fulton B."/>
            <person name="Courtney L."/>
            <person name="Fronick C."/>
            <person name="Harrison M."/>
            <person name="Strong C."/>
            <person name="Farmer C."/>
            <person name="Delahaunty K."/>
            <person name="Markovic C."/>
            <person name="Hall O."/>
            <person name="Minx P."/>
            <person name="Tomlinson C."/>
            <person name="Mitreva M."/>
            <person name="Hou S."/>
            <person name="Chen J."/>
            <person name="Wollam A."/>
            <person name="Pepin K.H."/>
            <person name="Johnson M."/>
            <person name="Bhonagiri V."/>
            <person name="Zhang X."/>
            <person name="Suruliraj S."/>
            <person name="Warren W."/>
            <person name="Chinwalla A."/>
            <person name="Mardis E.R."/>
            <person name="Wilson R.K."/>
        </authorList>
    </citation>
    <scope>NUCLEOTIDE SEQUENCE [LARGE SCALE GENOMIC DNA]</scope>
    <source>
        <strain evidence="1 2">F0359</strain>
    </source>
</reference>
<proteinExistence type="predicted"/>
<dbReference type="STRING" id="706434.HMPREF9429_01058"/>
<keyword evidence="2" id="KW-1185">Reference proteome</keyword>
<dbReference type="Proteomes" id="UP000003195">
    <property type="component" value="Unassembled WGS sequence"/>
</dbReference>
<evidence type="ECO:0000313" key="2">
    <source>
        <dbReference type="Proteomes" id="UP000003195"/>
    </source>
</evidence>